<feature type="transmembrane region" description="Helical" evidence="5">
    <location>
        <begin position="48"/>
        <end position="68"/>
    </location>
</feature>
<reference evidence="7 9" key="2">
    <citation type="submission" date="2018-11" db="EMBL/GenBank/DDBJ databases">
        <authorList>
            <consortium name="Pathogen Informatics"/>
        </authorList>
    </citation>
    <scope>NUCLEOTIDE SEQUENCE [LARGE SCALE GENOMIC DNA]</scope>
</reference>
<evidence type="ECO:0000256" key="2">
    <source>
        <dbReference type="ARBA" id="ARBA00022692"/>
    </source>
</evidence>
<gene>
    <name evidence="7" type="ORF">DME_LOCUS8682</name>
</gene>
<sequence>MESDDRSIEVYDQIHIPLSITICLFGAISNVFNIIVLTRKNMRTPVNILLAGLSISQWLLALSYLGLITIELYRLQCYRLPWTYPFTWYRLINVNCNVIFHTVAFAHTLAIAVFRYTALKWPVAIRVHLYRTELAITATCSIWIIVPIICSPIFFTSEVAKLDFNYMNCSISVMYDLNYSNNTALLKFVFWMFGIVMKLIPSMVLAVLVIGLIRSLHSIDKRRNQLSSGRLVENNVSMKTKRIYVSTTKLTRMLVIILFLCILVEFPHGVLNLCTGIYGASFGVSVYDHLGSFMEMLTLLYSSISFILYCLMSTDYLHAFRSLFCSCTKFTVRHSSSTHLQILFRRSFNRDKSSVCINQDKFLPDHSDYQL</sequence>
<feature type="transmembrane region" description="Helical" evidence="5">
    <location>
        <begin position="290"/>
        <end position="311"/>
    </location>
</feature>
<dbReference type="Proteomes" id="UP000038040">
    <property type="component" value="Unplaced"/>
</dbReference>
<dbReference type="Proteomes" id="UP000274756">
    <property type="component" value="Unassembled WGS sequence"/>
</dbReference>
<proteinExistence type="predicted"/>
<dbReference type="PROSITE" id="PS50262">
    <property type="entry name" value="G_PROTEIN_RECEP_F1_2"/>
    <property type="match status" value="1"/>
</dbReference>
<protein>
    <submittedName>
        <fullName evidence="10">G_PROTEIN_RECEP_F1_2 domain-containing protein</fullName>
    </submittedName>
</protein>
<feature type="transmembrane region" description="Helical" evidence="5">
    <location>
        <begin position="88"/>
        <end position="114"/>
    </location>
</feature>
<feature type="transmembrane region" description="Helical" evidence="5">
    <location>
        <begin position="134"/>
        <end position="155"/>
    </location>
</feature>
<dbReference type="InterPro" id="IPR000276">
    <property type="entry name" value="GPCR_Rhodpsn"/>
</dbReference>
<evidence type="ECO:0000256" key="3">
    <source>
        <dbReference type="ARBA" id="ARBA00022989"/>
    </source>
</evidence>
<dbReference type="OrthoDB" id="5864054at2759"/>
<dbReference type="CDD" id="cd14978">
    <property type="entry name" value="7tmA_FMRFamide_R-like"/>
    <property type="match status" value="1"/>
</dbReference>
<evidence type="ECO:0000313" key="7">
    <source>
        <dbReference type="EMBL" id="VDN58709.1"/>
    </source>
</evidence>
<dbReference type="GO" id="GO:0008528">
    <property type="term" value="F:G protein-coupled peptide receptor activity"/>
    <property type="evidence" value="ECO:0007669"/>
    <property type="project" value="InterPro"/>
</dbReference>
<keyword evidence="3 5" id="KW-1133">Transmembrane helix</keyword>
<dbReference type="PANTHER" id="PTHR46273">
    <property type="entry name" value="MYOSUPPRESSIN RECEPTOR 1, ISOFORM B-RELATED"/>
    <property type="match status" value="1"/>
</dbReference>
<dbReference type="EMBL" id="UYYG01001171">
    <property type="protein sequence ID" value="VDN58709.1"/>
    <property type="molecule type" value="Genomic_DNA"/>
</dbReference>
<feature type="domain" description="G-protein coupled receptors family 1 profile" evidence="6">
    <location>
        <begin position="29"/>
        <end position="309"/>
    </location>
</feature>
<feature type="transmembrane region" description="Helical" evidence="5">
    <location>
        <begin position="14"/>
        <end position="36"/>
    </location>
</feature>
<keyword evidence="2 5" id="KW-0812">Transmembrane</keyword>
<evidence type="ECO:0000256" key="1">
    <source>
        <dbReference type="ARBA" id="ARBA00004370"/>
    </source>
</evidence>
<keyword evidence="9" id="KW-1185">Reference proteome</keyword>
<organism evidence="8 10">
    <name type="scientific">Dracunculus medinensis</name>
    <name type="common">Guinea worm</name>
    <dbReference type="NCBI Taxonomy" id="318479"/>
    <lineage>
        <taxon>Eukaryota</taxon>
        <taxon>Metazoa</taxon>
        <taxon>Ecdysozoa</taxon>
        <taxon>Nematoda</taxon>
        <taxon>Chromadorea</taxon>
        <taxon>Rhabditida</taxon>
        <taxon>Spirurina</taxon>
        <taxon>Dracunculoidea</taxon>
        <taxon>Dracunculidae</taxon>
        <taxon>Dracunculus</taxon>
    </lineage>
</organism>
<evidence type="ECO:0000313" key="10">
    <source>
        <dbReference type="WBParaSite" id="DME_0000479901-mRNA-1"/>
    </source>
</evidence>
<feature type="transmembrane region" description="Helical" evidence="5">
    <location>
        <begin position="188"/>
        <end position="213"/>
    </location>
</feature>
<dbReference type="AlphaFoldDB" id="A0A0N4UC29"/>
<dbReference type="InterPro" id="IPR019427">
    <property type="entry name" value="7TM_GPCR_serpentine_rcpt_Srw"/>
</dbReference>
<dbReference type="WBParaSite" id="DME_0000479901-mRNA-1">
    <property type="protein sequence ID" value="DME_0000479901-mRNA-1"/>
    <property type="gene ID" value="DME_0000479901"/>
</dbReference>
<comment type="subcellular location">
    <subcellularLocation>
        <location evidence="1">Membrane</location>
    </subcellularLocation>
</comment>
<dbReference type="PANTHER" id="PTHR46273:SF7">
    <property type="entry name" value="G PROTEIN-COUPLED RECEPTOR EGL-6 ISOFORM B"/>
    <property type="match status" value="1"/>
</dbReference>
<evidence type="ECO:0000256" key="4">
    <source>
        <dbReference type="ARBA" id="ARBA00023136"/>
    </source>
</evidence>
<dbReference type="InterPro" id="IPR053219">
    <property type="entry name" value="GPCR_Dmsr-1"/>
</dbReference>
<dbReference type="GO" id="GO:0005886">
    <property type="term" value="C:plasma membrane"/>
    <property type="evidence" value="ECO:0007669"/>
    <property type="project" value="TreeGrafter"/>
</dbReference>
<keyword evidence="4 5" id="KW-0472">Membrane</keyword>
<accession>A0A0N4UC29</accession>
<reference evidence="10" key="1">
    <citation type="submission" date="2017-02" db="UniProtKB">
        <authorList>
            <consortium name="WormBaseParasite"/>
        </authorList>
    </citation>
    <scope>IDENTIFICATION</scope>
</reference>
<name>A0A0N4UC29_DRAME</name>
<feature type="transmembrane region" description="Helical" evidence="5">
    <location>
        <begin position="250"/>
        <end position="270"/>
    </location>
</feature>
<evidence type="ECO:0000256" key="5">
    <source>
        <dbReference type="SAM" id="Phobius"/>
    </source>
</evidence>
<dbReference type="Pfam" id="PF10324">
    <property type="entry name" value="7TM_GPCR_Srw"/>
    <property type="match status" value="1"/>
</dbReference>
<evidence type="ECO:0000313" key="9">
    <source>
        <dbReference type="Proteomes" id="UP000274756"/>
    </source>
</evidence>
<dbReference type="Gene3D" id="1.20.1070.10">
    <property type="entry name" value="Rhodopsin 7-helix transmembrane proteins"/>
    <property type="match status" value="1"/>
</dbReference>
<dbReference type="STRING" id="318479.A0A0N4UC29"/>
<dbReference type="InterPro" id="IPR017452">
    <property type="entry name" value="GPCR_Rhodpsn_7TM"/>
</dbReference>
<dbReference type="PRINTS" id="PR00237">
    <property type="entry name" value="GPCRRHODOPSN"/>
</dbReference>
<evidence type="ECO:0000259" key="6">
    <source>
        <dbReference type="PROSITE" id="PS50262"/>
    </source>
</evidence>
<dbReference type="SUPFAM" id="SSF81321">
    <property type="entry name" value="Family A G protein-coupled receptor-like"/>
    <property type="match status" value="1"/>
</dbReference>
<evidence type="ECO:0000313" key="8">
    <source>
        <dbReference type="Proteomes" id="UP000038040"/>
    </source>
</evidence>